<feature type="non-terminal residue" evidence="1">
    <location>
        <position position="43"/>
    </location>
</feature>
<accession>A0ACA9Q0Y9</accession>
<evidence type="ECO:0000313" key="1">
    <source>
        <dbReference type="EMBL" id="CAG8725740.1"/>
    </source>
</evidence>
<keyword evidence="2" id="KW-1185">Reference proteome</keyword>
<protein>
    <submittedName>
        <fullName evidence="1">12494_t:CDS:1</fullName>
    </submittedName>
</protein>
<organism evidence="1 2">
    <name type="scientific">Dentiscutata heterogama</name>
    <dbReference type="NCBI Taxonomy" id="1316150"/>
    <lineage>
        <taxon>Eukaryota</taxon>
        <taxon>Fungi</taxon>
        <taxon>Fungi incertae sedis</taxon>
        <taxon>Mucoromycota</taxon>
        <taxon>Glomeromycotina</taxon>
        <taxon>Glomeromycetes</taxon>
        <taxon>Diversisporales</taxon>
        <taxon>Gigasporaceae</taxon>
        <taxon>Dentiscutata</taxon>
    </lineage>
</organism>
<gene>
    <name evidence="1" type="ORF">DHETER_LOCUS13117</name>
</gene>
<reference evidence="1" key="1">
    <citation type="submission" date="2021-06" db="EMBL/GenBank/DDBJ databases">
        <authorList>
            <person name="Kallberg Y."/>
            <person name="Tangrot J."/>
            <person name="Rosling A."/>
        </authorList>
    </citation>
    <scope>NUCLEOTIDE SEQUENCE</scope>
    <source>
        <strain evidence="1">IL203A</strain>
    </source>
</reference>
<dbReference type="EMBL" id="CAJVPU010034619">
    <property type="protein sequence ID" value="CAG8725740.1"/>
    <property type="molecule type" value="Genomic_DNA"/>
</dbReference>
<evidence type="ECO:0000313" key="2">
    <source>
        <dbReference type="Proteomes" id="UP000789702"/>
    </source>
</evidence>
<name>A0ACA9Q0Y9_9GLOM</name>
<comment type="caution">
    <text evidence="1">The sequence shown here is derived from an EMBL/GenBank/DDBJ whole genome shotgun (WGS) entry which is preliminary data.</text>
</comment>
<sequence length="43" mass="5495">NSIYKLFKEDSKQFYKYAINKFNSRFNEYDEYLLIYFIHPLYK</sequence>
<dbReference type="Proteomes" id="UP000789702">
    <property type="component" value="Unassembled WGS sequence"/>
</dbReference>
<proteinExistence type="predicted"/>
<feature type="non-terminal residue" evidence="1">
    <location>
        <position position="1"/>
    </location>
</feature>